<dbReference type="Gene3D" id="2.70.98.60">
    <property type="entry name" value="alpha-galactosidase from lactobacil brevis"/>
    <property type="match status" value="1"/>
</dbReference>
<dbReference type="GO" id="GO:0004557">
    <property type="term" value="F:alpha-galactosidase activity"/>
    <property type="evidence" value="ECO:0007669"/>
    <property type="project" value="InterPro"/>
</dbReference>
<organism evidence="3 4">
    <name type="scientific">Kribbella antiqua</name>
    <dbReference type="NCBI Taxonomy" id="2512217"/>
    <lineage>
        <taxon>Bacteria</taxon>
        <taxon>Bacillati</taxon>
        <taxon>Actinomycetota</taxon>
        <taxon>Actinomycetes</taxon>
        <taxon>Propionibacteriales</taxon>
        <taxon>Kribbellaceae</taxon>
        <taxon>Kribbella</taxon>
    </lineage>
</organism>
<dbReference type="InterPro" id="IPR038417">
    <property type="entry name" value="Alpga-gal_N_sf"/>
</dbReference>
<dbReference type="InterPro" id="IPR017853">
    <property type="entry name" value="GH"/>
</dbReference>
<protein>
    <submittedName>
        <fullName evidence="3">Alpha-galactosidase</fullName>
    </submittedName>
</protein>
<evidence type="ECO:0000256" key="1">
    <source>
        <dbReference type="ARBA" id="ARBA00022801"/>
    </source>
</evidence>
<dbReference type="AlphaFoldDB" id="A0A4R2J3L7"/>
<dbReference type="PANTHER" id="PTHR43053">
    <property type="entry name" value="GLYCOSIDASE FAMILY 31"/>
    <property type="match status" value="1"/>
</dbReference>
<dbReference type="InterPro" id="IPR050985">
    <property type="entry name" value="Alpha-glycosidase_related"/>
</dbReference>
<keyword evidence="4" id="KW-1185">Reference proteome</keyword>
<dbReference type="EMBL" id="SLWR01000002">
    <property type="protein sequence ID" value="TCO49955.1"/>
    <property type="molecule type" value="Genomic_DNA"/>
</dbReference>
<dbReference type="CDD" id="cd14791">
    <property type="entry name" value="GH36"/>
    <property type="match status" value="1"/>
</dbReference>
<dbReference type="InterPro" id="IPR002252">
    <property type="entry name" value="Glyco_hydro_36"/>
</dbReference>
<keyword evidence="1" id="KW-0378">Hydrolase</keyword>
<evidence type="ECO:0000256" key="2">
    <source>
        <dbReference type="ARBA" id="ARBA00023295"/>
    </source>
</evidence>
<dbReference type="Gene3D" id="3.20.20.70">
    <property type="entry name" value="Aldolase class I"/>
    <property type="match status" value="1"/>
</dbReference>
<sequence length="687" mass="75900">MSVPVFQWGNDALRLHIAHGDQLPPRLLALTLPDDPEPDIGACLRSALPVIEIALAGSGRHGTSGKRHIDGLAAQRLRLVTWQQYVEDDVHRLRLDLTDPDNGLDVKVHYALAGPTLHTWAEISTTQPVVLDYVSSLTLSGLGQGLRWEDELALWHAANPWSGEFRWRRATLAELGLYDVGMVDYDQTGSKNRIAMTSTGSWSTSERLPMGILEDLRTGRMLAWQIEHNGAWHYELGDRYGAVYLTASGPTAAEHQWSQRLEPGETFRTVPAAIALGSNIEQIAAAFTAHRRRIRRPQRDNPIVYNDFLNGLMADPTTERELPLIEAAADLGAEIFCIDAGWYDDERGGWWDAVGEWRPSVNRFPDGGLAAVIDRIRKAGMRPGLWLEPEVVGVRSPVARSLPDEAFFQRDGQRLTEWGRHQLDLRHPAAKAHVDAVVDRLMAEFDLAYLKLDYNIDIGPGTDVRGSVGAGLLEHNRAYLAWVGELMDRYPTLTIEGCSAGGSRTDGASGAVFSIQSLTDQQNFRLMPPISAASPLAISPEQAGVWSSVDGSMSNEDLAFSLITSLLFRVHLAGRIDTLTPAQRTIVRDGLTTYHELRSTIGTGTTFWPLGLPGWRDDWIAVGRRTTDELLLAVWRRGGDAKITIPLPEARDAEVVYPRWGGELLTVLPGALEIALPPNSARLLRLK</sequence>
<accession>A0A4R2J3L7</accession>
<dbReference type="GO" id="GO:0016052">
    <property type="term" value="P:carbohydrate catabolic process"/>
    <property type="evidence" value="ECO:0007669"/>
    <property type="project" value="InterPro"/>
</dbReference>
<reference evidence="3 4" key="1">
    <citation type="journal article" date="2015" name="Stand. Genomic Sci.">
        <title>Genomic Encyclopedia of Bacterial and Archaeal Type Strains, Phase III: the genomes of soil and plant-associated and newly described type strains.</title>
        <authorList>
            <person name="Whitman W.B."/>
            <person name="Woyke T."/>
            <person name="Klenk H.P."/>
            <person name="Zhou Y."/>
            <person name="Lilburn T.G."/>
            <person name="Beck B.J."/>
            <person name="De Vos P."/>
            <person name="Vandamme P."/>
            <person name="Eisen J.A."/>
            <person name="Garrity G."/>
            <person name="Hugenholtz P."/>
            <person name="Kyrpides N.C."/>
        </authorList>
    </citation>
    <scope>NUCLEOTIDE SEQUENCE [LARGE SCALE GENOMIC DNA]</scope>
    <source>
        <strain evidence="3 4">VKM Ac-2541</strain>
    </source>
</reference>
<dbReference type="InterPro" id="IPR013785">
    <property type="entry name" value="Aldolase_TIM"/>
</dbReference>
<dbReference type="OrthoDB" id="9758822at2"/>
<dbReference type="PANTHER" id="PTHR43053:SF3">
    <property type="entry name" value="ALPHA-GALACTOSIDASE C-RELATED"/>
    <property type="match status" value="1"/>
</dbReference>
<comment type="caution">
    <text evidence="3">The sequence shown here is derived from an EMBL/GenBank/DDBJ whole genome shotgun (WGS) entry which is preliminary data.</text>
</comment>
<gene>
    <name evidence="3" type="ORF">EV646_10226</name>
</gene>
<proteinExistence type="predicted"/>
<evidence type="ECO:0000313" key="3">
    <source>
        <dbReference type="EMBL" id="TCO49955.1"/>
    </source>
</evidence>
<keyword evidence="2" id="KW-0326">Glycosidase</keyword>
<dbReference type="Pfam" id="PF02065">
    <property type="entry name" value="Melibiase"/>
    <property type="match status" value="1"/>
</dbReference>
<dbReference type="RefSeq" id="WP_158290905.1">
    <property type="nucleotide sequence ID" value="NZ_SLWR01000002.1"/>
</dbReference>
<name>A0A4R2J3L7_9ACTN</name>
<evidence type="ECO:0000313" key="4">
    <source>
        <dbReference type="Proteomes" id="UP000295573"/>
    </source>
</evidence>
<dbReference type="Proteomes" id="UP000295573">
    <property type="component" value="Unassembled WGS sequence"/>
</dbReference>
<dbReference type="SUPFAM" id="SSF51445">
    <property type="entry name" value="(Trans)glycosidases"/>
    <property type="match status" value="1"/>
</dbReference>